<dbReference type="EMBL" id="JAGFNK010000074">
    <property type="protein sequence ID" value="KAI9509000.1"/>
    <property type="molecule type" value="Genomic_DNA"/>
</dbReference>
<name>A0ACC0UBB7_9AGAM</name>
<protein>
    <submittedName>
        <fullName evidence="1">Riboflavin synthase domain-like protein</fullName>
    </submittedName>
</protein>
<evidence type="ECO:0000313" key="2">
    <source>
        <dbReference type="Proteomes" id="UP001207468"/>
    </source>
</evidence>
<evidence type="ECO:0000313" key="1">
    <source>
        <dbReference type="EMBL" id="KAI9509000.1"/>
    </source>
</evidence>
<keyword evidence="2" id="KW-1185">Reference proteome</keyword>
<organism evidence="1 2">
    <name type="scientific">Russula earlei</name>
    <dbReference type="NCBI Taxonomy" id="71964"/>
    <lineage>
        <taxon>Eukaryota</taxon>
        <taxon>Fungi</taxon>
        <taxon>Dikarya</taxon>
        <taxon>Basidiomycota</taxon>
        <taxon>Agaricomycotina</taxon>
        <taxon>Agaricomycetes</taxon>
        <taxon>Russulales</taxon>
        <taxon>Russulaceae</taxon>
        <taxon>Russula</taxon>
    </lineage>
</organism>
<reference evidence="1" key="1">
    <citation type="submission" date="2021-03" db="EMBL/GenBank/DDBJ databases">
        <title>Evolutionary priming and transition to the ectomycorrhizal habit in an iconic lineage of mushroom-forming fungi: is preadaptation a requirement?</title>
        <authorList>
            <consortium name="DOE Joint Genome Institute"/>
            <person name="Looney B.P."/>
            <person name="Miyauchi S."/>
            <person name="Morin E."/>
            <person name="Drula E."/>
            <person name="Courty P.E."/>
            <person name="Chicoki N."/>
            <person name="Fauchery L."/>
            <person name="Kohler A."/>
            <person name="Kuo A."/>
            <person name="LaButti K."/>
            <person name="Pangilinan J."/>
            <person name="Lipzen A."/>
            <person name="Riley R."/>
            <person name="Andreopoulos W."/>
            <person name="He G."/>
            <person name="Johnson J."/>
            <person name="Barry K.W."/>
            <person name="Grigoriev I.V."/>
            <person name="Nagy L."/>
            <person name="Hibbett D."/>
            <person name="Henrissat B."/>
            <person name="Matheny P.B."/>
            <person name="Labbe J."/>
            <person name="Martin A.F."/>
        </authorList>
    </citation>
    <scope>NUCLEOTIDE SEQUENCE</scope>
    <source>
        <strain evidence="1">BPL698</strain>
    </source>
</reference>
<gene>
    <name evidence="1" type="ORF">F5148DRAFT_978989</name>
</gene>
<dbReference type="Proteomes" id="UP001207468">
    <property type="component" value="Unassembled WGS sequence"/>
</dbReference>
<accession>A0ACC0UBB7</accession>
<comment type="caution">
    <text evidence="1">The sequence shown here is derived from an EMBL/GenBank/DDBJ whole genome shotgun (WGS) entry which is preliminary data.</text>
</comment>
<sequence>MTSYPPSRHTASDLTPALTIIYATETGNAQDYAGRVAHHCRRARFKCNVFSVDKYPLSGIVSESVVIFIVSTSGTGKEPRTMTPMWRSFLRSDLPDDLFEDLHYAVFGLGDSSYEKFCWPAKKLSRLLEHLGATAICSRGEGDTQHTLGIDGAFEPWVSSLTEALLRLFPLPLHLTPSTEEIPMSRVTLLSATTEELQDEPDPLFSDDIYHTFELTRKDRISADDWFQDVRHLEFRCQDDIAYDPGDVAVIHPEASPIDVDSFLTRLGWSNSADDPFRIQHNFEGPLPGHLPRVSTLRALFTRHLDINSVPKRSFFRLLKDLATDEREREKLEEFSSPQGAEELYDYTTRVRRTIHEVLSEFRSVRVPRGRIFDLFPPLRPREFSIASASLAHPHEVHLCVAIIDFKTKLKARRRGAGTSFLARLPIGANIRIGITKGLLTLPRDLTTPVICVSPGTGVAPARAILEARVRLGASENTLYFGHRSSGKDAHYTREWTTLAESGNLTYRVAVSRDGPEGTRRVYVQDLIKQDAKRVWQLVHDKGAWVYISGSSNKMPAGVRAALADVAREEGDMGEEEARTYIARMEKEERLFEECWS</sequence>
<proteinExistence type="predicted"/>